<reference evidence="2 3" key="1">
    <citation type="submission" date="2016-10" db="EMBL/GenBank/DDBJ databases">
        <authorList>
            <person name="de Groot N.N."/>
        </authorList>
    </citation>
    <scope>NUCLEOTIDE SEQUENCE [LARGE SCALE GENOMIC DNA]</scope>
    <source>
        <strain evidence="2 3">DSM 16199</strain>
    </source>
</reference>
<organism evidence="2 3">
    <name type="scientific">Loktanella salsilacus</name>
    <dbReference type="NCBI Taxonomy" id="195913"/>
    <lineage>
        <taxon>Bacteria</taxon>
        <taxon>Pseudomonadati</taxon>
        <taxon>Pseudomonadota</taxon>
        <taxon>Alphaproteobacteria</taxon>
        <taxon>Rhodobacterales</taxon>
        <taxon>Roseobacteraceae</taxon>
        <taxon>Loktanella</taxon>
    </lineage>
</organism>
<dbReference type="Proteomes" id="UP000199550">
    <property type="component" value="Unassembled WGS sequence"/>
</dbReference>
<protein>
    <submittedName>
        <fullName evidence="2">Uncharacterized protein</fullName>
    </submittedName>
</protein>
<evidence type="ECO:0000256" key="1">
    <source>
        <dbReference type="SAM" id="Phobius"/>
    </source>
</evidence>
<keyword evidence="1" id="KW-0472">Membrane</keyword>
<dbReference type="EMBL" id="FOTF01000010">
    <property type="protein sequence ID" value="SFL19338.1"/>
    <property type="molecule type" value="Genomic_DNA"/>
</dbReference>
<proteinExistence type="predicted"/>
<keyword evidence="3" id="KW-1185">Reference proteome</keyword>
<evidence type="ECO:0000313" key="2">
    <source>
        <dbReference type="EMBL" id="SFL19338.1"/>
    </source>
</evidence>
<dbReference type="AlphaFoldDB" id="A0A1I4FN49"/>
<gene>
    <name evidence="2" type="ORF">SAMN04488004_1105</name>
</gene>
<keyword evidence="1" id="KW-1133">Transmembrane helix</keyword>
<evidence type="ECO:0000313" key="3">
    <source>
        <dbReference type="Proteomes" id="UP000199550"/>
    </source>
</evidence>
<accession>A0A1I4FN49</accession>
<name>A0A1I4FN49_9RHOB</name>
<feature type="transmembrane region" description="Helical" evidence="1">
    <location>
        <begin position="99"/>
        <end position="117"/>
    </location>
</feature>
<keyword evidence="1" id="KW-0812">Transmembrane</keyword>
<dbReference type="RefSeq" id="WP_090189133.1">
    <property type="nucleotide sequence ID" value="NZ_FOTF01000010.1"/>
</dbReference>
<sequence>MVADTLSRKNARIRSELQAKLGLNGRTLEQQASKVGRSLPRAVIRDLRAVVRADVAQGNPRLARMADTAATGRCADRVLVHLSGIDRGALRQTRILRKLAAWSAAGIAVFVVVIWVLRVQGRI</sequence>
<dbReference type="OrthoDB" id="7874312at2"/>